<dbReference type="SUPFAM" id="SSF82199">
    <property type="entry name" value="SET domain"/>
    <property type="match status" value="1"/>
</dbReference>
<dbReference type="GO" id="GO:0008270">
    <property type="term" value="F:zinc ion binding"/>
    <property type="evidence" value="ECO:0007669"/>
    <property type="project" value="InterPro"/>
</dbReference>
<dbReference type="GO" id="GO:0005694">
    <property type="term" value="C:chromosome"/>
    <property type="evidence" value="ECO:0007669"/>
    <property type="project" value="UniProtKB-SubCell"/>
</dbReference>
<protein>
    <recommendedName>
        <fullName evidence="13">SET domain-containing protein</fullName>
    </recommendedName>
</protein>
<dbReference type="Pfam" id="PF05033">
    <property type="entry name" value="Pre-SET"/>
    <property type="match status" value="1"/>
</dbReference>
<evidence type="ECO:0000256" key="2">
    <source>
        <dbReference type="ARBA" id="ARBA00022454"/>
    </source>
</evidence>
<name>S8ELK3_FOMSC</name>
<keyword evidence="5" id="KW-0949">S-adenosyl-L-methionine</keyword>
<keyword evidence="4" id="KW-0808">Transferase</keyword>
<dbReference type="SMART" id="SM00317">
    <property type="entry name" value="SET"/>
    <property type="match status" value="1"/>
</dbReference>
<reference evidence="11 12" key="1">
    <citation type="journal article" date="2012" name="Science">
        <title>The Paleozoic origin of enzymatic lignin decomposition reconstructed from 31 fungal genomes.</title>
        <authorList>
            <person name="Floudas D."/>
            <person name="Binder M."/>
            <person name="Riley R."/>
            <person name="Barry K."/>
            <person name="Blanchette R.A."/>
            <person name="Henrissat B."/>
            <person name="Martinez A.T."/>
            <person name="Otillar R."/>
            <person name="Spatafora J.W."/>
            <person name="Yadav J.S."/>
            <person name="Aerts A."/>
            <person name="Benoit I."/>
            <person name="Boyd A."/>
            <person name="Carlson A."/>
            <person name="Copeland A."/>
            <person name="Coutinho P.M."/>
            <person name="de Vries R.P."/>
            <person name="Ferreira P."/>
            <person name="Findley K."/>
            <person name="Foster B."/>
            <person name="Gaskell J."/>
            <person name="Glotzer D."/>
            <person name="Gorecki P."/>
            <person name="Heitman J."/>
            <person name="Hesse C."/>
            <person name="Hori C."/>
            <person name="Igarashi K."/>
            <person name="Jurgens J.A."/>
            <person name="Kallen N."/>
            <person name="Kersten P."/>
            <person name="Kohler A."/>
            <person name="Kuees U."/>
            <person name="Kumar T.K.A."/>
            <person name="Kuo A."/>
            <person name="LaButti K."/>
            <person name="Larrondo L.F."/>
            <person name="Lindquist E."/>
            <person name="Ling A."/>
            <person name="Lombard V."/>
            <person name="Lucas S."/>
            <person name="Lundell T."/>
            <person name="Martin R."/>
            <person name="McLaughlin D.J."/>
            <person name="Morgenstern I."/>
            <person name="Morin E."/>
            <person name="Murat C."/>
            <person name="Nagy L.G."/>
            <person name="Nolan M."/>
            <person name="Ohm R.A."/>
            <person name="Patyshakuliyeva A."/>
            <person name="Rokas A."/>
            <person name="Ruiz-Duenas F.J."/>
            <person name="Sabat G."/>
            <person name="Salamov A."/>
            <person name="Samejima M."/>
            <person name="Schmutz J."/>
            <person name="Slot J.C."/>
            <person name="St John F."/>
            <person name="Stenlid J."/>
            <person name="Sun H."/>
            <person name="Sun S."/>
            <person name="Syed K."/>
            <person name="Tsang A."/>
            <person name="Wiebenga A."/>
            <person name="Young D."/>
            <person name="Pisabarro A."/>
            <person name="Eastwood D.C."/>
            <person name="Martin F."/>
            <person name="Cullen D."/>
            <person name="Grigoriev I.V."/>
            <person name="Hibbett D.S."/>
        </authorList>
    </citation>
    <scope>NUCLEOTIDE SEQUENCE</scope>
    <source>
        <strain evidence="12">FP-58527</strain>
    </source>
</reference>
<dbReference type="STRING" id="743788.S8ELK3"/>
<keyword evidence="12" id="KW-1185">Reference proteome</keyword>
<dbReference type="HOGENOM" id="CLU_020840_3_2_1"/>
<dbReference type="InterPro" id="IPR001214">
    <property type="entry name" value="SET_dom"/>
</dbReference>
<evidence type="ECO:0000259" key="8">
    <source>
        <dbReference type="PROSITE" id="PS50280"/>
    </source>
</evidence>
<dbReference type="PANTHER" id="PTHR46223:SF3">
    <property type="entry name" value="HISTONE-LYSINE N-METHYLTRANSFERASE SET-23"/>
    <property type="match status" value="1"/>
</dbReference>
<feature type="domain" description="SET" evidence="8">
    <location>
        <begin position="169"/>
        <end position="296"/>
    </location>
</feature>
<keyword evidence="7" id="KW-0862">Zinc</keyword>
<dbReference type="PANTHER" id="PTHR46223">
    <property type="entry name" value="HISTONE-LYSINE N-METHYLTRANSFERASE SUV39H"/>
    <property type="match status" value="1"/>
</dbReference>
<dbReference type="GO" id="GO:0042054">
    <property type="term" value="F:histone methyltransferase activity"/>
    <property type="evidence" value="ECO:0007669"/>
    <property type="project" value="InterPro"/>
</dbReference>
<dbReference type="InterPro" id="IPR046341">
    <property type="entry name" value="SET_dom_sf"/>
</dbReference>
<evidence type="ECO:0000313" key="11">
    <source>
        <dbReference type="EMBL" id="EPT05063.1"/>
    </source>
</evidence>
<evidence type="ECO:0000256" key="6">
    <source>
        <dbReference type="ARBA" id="ARBA00022723"/>
    </source>
</evidence>
<dbReference type="PROSITE" id="PS50867">
    <property type="entry name" value="PRE_SET"/>
    <property type="match status" value="1"/>
</dbReference>
<dbReference type="PROSITE" id="PS50868">
    <property type="entry name" value="POST_SET"/>
    <property type="match status" value="1"/>
</dbReference>
<dbReference type="FunCoup" id="S8ELK3">
    <property type="interactions" value="252"/>
</dbReference>
<dbReference type="PROSITE" id="PS50280">
    <property type="entry name" value="SET"/>
    <property type="match status" value="1"/>
</dbReference>
<evidence type="ECO:0000256" key="3">
    <source>
        <dbReference type="ARBA" id="ARBA00022603"/>
    </source>
</evidence>
<evidence type="ECO:0008006" key="13">
    <source>
        <dbReference type="Google" id="ProtNLM"/>
    </source>
</evidence>
<evidence type="ECO:0000256" key="4">
    <source>
        <dbReference type="ARBA" id="ARBA00022679"/>
    </source>
</evidence>
<dbReference type="OrthoDB" id="308383at2759"/>
<evidence type="ECO:0000259" key="10">
    <source>
        <dbReference type="PROSITE" id="PS50868"/>
    </source>
</evidence>
<keyword evidence="3" id="KW-0489">Methyltransferase</keyword>
<accession>S8ELK3</accession>
<gene>
    <name evidence="11" type="ORF">FOMPIDRAFT_126389</name>
</gene>
<evidence type="ECO:0000256" key="1">
    <source>
        <dbReference type="ARBA" id="ARBA00004286"/>
    </source>
</evidence>
<sequence>MKEYANHHVLAKDLPHELQDRINALSSRARREGNMQVKLFEQAIIENTFEDEPHAPSICIINEFDDELTPPLEFHYSNLMWHGEGVPKPDVANLQGCGCIGPCDPKSKTCRCLVHQKQYWSDGPGFLYQEEGRNKGQLKIFDYPIFECNDFCGCSEDCPNRVVQHGRKYPIEIRKTQLKGWGVFAGHKKIPRNTYLGIYAGEYLMDAEAERRGILYNKFGRTYLFDVDFYHLRAGQDDWSPKYSIDAYHTGNNHSCDPNCFINPCYINEANLDKPLLTIFTQRDVLPGEELCFSYRGNEDEDEDAAKDSEGGENGDAIYIKCRCGAANCKGRMWK</sequence>
<keyword evidence="6" id="KW-0479">Metal-binding</keyword>
<dbReference type="AlphaFoldDB" id="S8ELK3"/>
<keyword evidence="2" id="KW-0158">Chromosome</keyword>
<dbReference type="EMBL" id="KE504125">
    <property type="protein sequence ID" value="EPT05063.1"/>
    <property type="molecule type" value="Genomic_DNA"/>
</dbReference>
<dbReference type="InterPro" id="IPR050973">
    <property type="entry name" value="H3K9_Histone-Lys_N-MTase"/>
</dbReference>
<dbReference type="Proteomes" id="UP000015241">
    <property type="component" value="Unassembled WGS sequence"/>
</dbReference>
<feature type="domain" description="Post-SET" evidence="10">
    <location>
        <begin position="318"/>
        <end position="334"/>
    </location>
</feature>
<dbReference type="InterPro" id="IPR003616">
    <property type="entry name" value="Post-SET_dom"/>
</dbReference>
<dbReference type="GO" id="GO:0032259">
    <property type="term" value="P:methylation"/>
    <property type="evidence" value="ECO:0007669"/>
    <property type="project" value="UniProtKB-KW"/>
</dbReference>
<dbReference type="Gene3D" id="2.170.270.10">
    <property type="entry name" value="SET domain"/>
    <property type="match status" value="1"/>
</dbReference>
<proteinExistence type="predicted"/>
<dbReference type="Pfam" id="PF00856">
    <property type="entry name" value="SET"/>
    <property type="match status" value="1"/>
</dbReference>
<dbReference type="InParanoid" id="S8ELK3"/>
<dbReference type="eggNOG" id="KOG1082">
    <property type="taxonomic scope" value="Eukaryota"/>
</dbReference>
<organism evidence="11 12">
    <name type="scientific">Fomitopsis schrenkii</name>
    <name type="common">Brown rot fungus</name>
    <dbReference type="NCBI Taxonomy" id="2126942"/>
    <lineage>
        <taxon>Eukaryota</taxon>
        <taxon>Fungi</taxon>
        <taxon>Dikarya</taxon>
        <taxon>Basidiomycota</taxon>
        <taxon>Agaricomycotina</taxon>
        <taxon>Agaricomycetes</taxon>
        <taxon>Polyporales</taxon>
        <taxon>Fomitopsis</taxon>
    </lineage>
</organism>
<evidence type="ECO:0000313" key="12">
    <source>
        <dbReference type="Proteomes" id="UP000015241"/>
    </source>
</evidence>
<dbReference type="InterPro" id="IPR007728">
    <property type="entry name" value="Pre-SET_dom"/>
</dbReference>
<evidence type="ECO:0000259" key="9">
    <source>
        <dbReference type="PROSITE" id="PS50867"/>
    </source>
</evidence>
<evidence type="ECO:0000256" key="5">
    <source>
        <dbReference type="ARBA" id="ARBA00022691"/>
    </source>
</evidence>
<feature type="domain" description="Pre-SET" evidence="9">
    <location>
        <begin position="95"/>
        <end position="166"/>
    </location>
</feature>
<dbReference type="SMART" id="SM00468">
    <property type="entry name" value="PreSET"/>
    <property type="match status" value="1"/>
</dbReference>
<dbReference type="GO" id="GO:0005634">
    <property type="term" value="C:nucleus"/>
    <property type="evidence" value="ECO:0007669"/>
    <property type="project" value="InterPro"/>
</dbReference>
<evidence type="ECO:0000256" key="7">
    <source>
        <dbReference type="ARBA" id="ARBA00022833"/>
    </source>
</evidence>
<comment type="subcellular location">
    <subcellularLocation>
        <location evidence="1">Chromosome</location>
    </subcellularLocation>
</comment>